<dbReference type="SUPFAM" id="SSF51215">
    <property type="entry name" value="Regulatory protein AraC"/>
    <property type="match status" value="1"/>
</dbReference>
<dbReference type="Gene3D" id="2.60.120.10">
    <property type="entry name" value="Jelly Rolls"/>
    <property type="match status" value="1"/>
</dbReference>
<dbReference type="KEGG" id="proo:MJB10_23980"/>
<sequence length="333" mass="38637">MNPTLHPTNLTDIRNEEVVYQNPLLFLKIWEIKHDMAQYGLPDPWTWHWHKQVEFLVVTQGQLAVQTKDAYTILEAGDVLLLGSSQPHRTHKYSEAPLHQIVFQIDLTQHFDLSTLAYLHLFSELTHSLEPFNDLFRTQPKVRANAYQLILQIYEESQSRQVGYELAIVAAIKNLLLLLVRNDHRDLHGVTEDASISRLRPALDYIDKHLAERITVDEVCSLLNLSYHYFIKYFKKVMGLSFIDYVNYKRIKKAERLLLTGDLSIMEISFEAGIQNMAQFYKLFKRHNHCSPKEFKQRLRDQAELEASIESAHEEELGAPENQSAITGEIPLG</sequence>
<dbReference type="PANTHER" id="PTHR43280">
    <property type="entry name" value="ARAC-FAMILY TRANSCRIPTIONAL REGULATOR"/>
    <property type="match status" value="1"/>
</dbReference>
<dbReference type="GO" id="GO:0043565">
    <property type="term" value="F:sequence-specific DNA binding"/>
    <property type="evidence" value="ECO:0007669"/>
    <property type="project" value="InterPro"/>
</dbReference>
<dbReference type="RefSeq" id="WP_314799449.1">
    <property type="nucleotide sequence ID" value="NZ_CP130319.1"/>
</dbReference>
<dbReference type="Proteomes" id="UP001304650">
    <property type="component" value="Chromosome"/>
</dbReference>
<dbReference type="GO" id="GO:0003700">
    <property type="term" value="F:DNA-binding transcription factor activity"/>
    <property type="evidence" value="ECO:0007669"/>
    <property type="project" value="InterPro"/>
</dbReference>
<organism evidence="6 7">
    <name type="scientific">Paenibacillus roseopurpureus</name>
    <dbReference type="NCBI Taxonomy" id="2918901"/>
    <lineage>
        <taxon>Bacteria</taxon>
        <taxon>Bacillati</taxon>
        <taxon>Bacillota</taxon>
        <taxon>Bacilli</taxon>
        <taxon>Bacillales</taxon>
        <taxon>Paenibacillaceae</taxon>
        <taxon>Paenibacillus</taxon>
    </lineage>
</organism>
<dbReference type="AlphaFoldDB" id="A0AA96LN63"/>
<dbReference type="SUPFAM" id="SSF46689">
    <property type="entry name" value="Homeodomain-like"/>
    <property type="match status" value="2"/>
</dbReference>
<accession>A0AA96LN63</accession>
<feature type="domain" description="HTH araC/xylS-type" evidence="5">
    <location>
        <begin position="200"/>
        <end position="298"/>
    </location>
</feature>
<dbReference type="EMBL" id="CP130319">
    <property type="protein sequence ID" value="WNR44123.1"/>
    <property type="molecule type" value="Genomic_DNA"/>
</dbReference>
<dbReference type="InterPro" id="IPR018060">
    <property type="entry name" value="HTH_AraC"/>
</dbReference>
<dbReference type="PROSITE" id="PS01124">
    <property type="entry name" value="HTH_ARAC_FAMILY_2"/>
    <property type="match status" value="1"/>
</dbReference>
<keyword evidence="1" id="KW-0805">Transcription regulation</keyword>
<dbReference type="PANTHER" id="PTHR43280:SF27">
    <property type="entry name" value="TRANSCRIPTIONAL REGULATOR MTLR"/>
    <property type="match status" value="1"/>
</dbReference>
<dbReference type="InterPro" id="IPR037923">
    <property type="entry name" value="HTH-like"/>
</dbReference>
<gene>
    <name evidence="6" type="ORF">MJB10_23980</name>
</gene>
<evidence type="ECO:0000256" key="3">
    <source>
        <dbReference type="ARBA" id="ARBA00023163"/>
    </source>
</evidence>
<keyword evidence="7" id="KW-1185">Reference proteome</keyword>
<evidence type="ECO:0000256" key="4">
    <source>
        <dbReference type="SAM" id="MobiDB-lite"/>
    </source>
</evidence>
<proteinExistence type="predicted"/>
<evidence type="ECO:0000256" key="1">
    <source>
        <dbReference type="ARBA" id="ARBA00023015"/>
    </source>
</evidence>
<protein>
    <submittedName>
        <fullName evidence="6">AraC family transcriptional regulator</fullName>
    </submittedName>
</protein>
<dbReference type="InterPro" id="IPR013096">
    <property type="entry name" value="Cupin_2"/>
</dbReference>
<dbReference type="InterPro" id="IPR009057">
    <property type="entry name" value="Homeodomain-like_sf"/>
</dbReference>
<name>A0AA96LN63_9BACL</name>
<evidence type="ECO:0000256" key="2">
    <source>
        <dbReference type="ARBA" id="ARBA00023125"/>
    </source>
</evidence>
<dbReference type="Pfam" id="PF12833">
    <property type="entry name" value="HTH_18"/>
    <property type="match status" value="1"/>
</dbReference>
<evidence type="ECO:0000259" key="5">
    <source>
        <dbReference type="PROSITE" id="PS01124"/>
    </source>
</evidence>
<dbReference type="Gene3D" id="1.10.10.60">
    <property type="entry name" value="Homeodomain-like"/>
    <property type="match status" value="2"/>
</dbReference>
<dbReference type="SMART" id="SM00342">
    <property type="entry name" value="HTH_ARAC"/>
    <property type="match status" value="1"/>
</dbReference>
<evidence type="ECO:0000313" key="6">
    <source>
        <dbReference type="EMBL" id="WNR44123.1"/>
    </source>
</evidence>
<dbReference type="Pfam" id="PF07883">
    <property type="entry name" value="Cupin_2"/>
    <property type="match status" value="1"/>
</dbReference>
<keyword evidence="2" id="KW-0238">DNA-binding</keyword>
<reference evidence="6" key="1">
    <citation type="submission" date="2022-02" db="EMBL/GenBank/DDBJ databases">
        <title>Paenibacillus sp. MBLB1832 Whole Genome Shotgun Sequencing.</title>
        <authorList>
            <person name="Hwang C.Y."/>
            <person name="Cho E.-S."/>
            <person name="Seo M.-J."/>
        </authorList>
    </citation>
    <scope>NUCLEOTIDE SEQUENCE</scope>
    <source>
        <strain evidence="6">MBLB1832</strain>
    </source>
</reference>
<keyword evidence="3" id="KW-0804">Transcription</keyword>
<dbReference type="InterPro" id="IPR014710">
    <property type="entry name" value="RmlC-like_jellyroll"/>
</dbReference>
<feature type="region of interest" description="Disordered" evidence="4">
    <location>
        <begin position="312"/>
        <end position="333"/>
    </location>
</feature>
<evidence type="ECO:0000313" key="7">
    <source>
        <dbReference type="Proteomes" id="UP001304650"/>
    </source>
</evidence>